<sequence>MTQARITHIGGPTALIEVAGWRILTDPTFDPPGKRYFFGWGTTSRKLTGPSVTPEELGPIDAVLVSHHHHGDNLDPSAQALLPRWGTTFTTKKAAAKLGGACVGLDAWETTTLEAPGKPTITITATPCRHGVVGSDPITGPVVGFALAWEGQQHGQLWVTGDTVLYPALREVPQRLDIGTLLIHLGSVRFRYLSGWLRYTMDAREGAALIDLVAPTHVVPVHYEGWSHFQQDRPAAEPVLATSTYADRISWVDPGQSVELDV</sequence>
<name>A0A3N0DST0_9ACTN</name>
<accession>A0A3N0DST0</accession>
<dbReference type="RefSeq" id="WP_123233189.1">
    <property type="nucleotide sequence ID" value="NZ_RJSG01000002.1"/>
</dbReference>
<dbReference type="OrthoDB" id="3204284at2"/>
<gene>
    <name evidence="3" type="ORF">EFL95_06290</name>
</gene>
<evidence type="ECO:0000256" key="1">
    <source>
        <dbReference type="ARBA" id="ARBA00022801"/>
    </source>
</evidence>
<dbReference type="Proteomes" id="UP000277094">
    <property type="component" value="Unassembled WGS sequence"/>
</dbReference>
<dbReference type="Pfam" id="PF12706">
    <property type="entry name" value="Lactamase_B_2"/>
    <property type="match status" value="1"/>
</dbReference>
<comment type="caution">
    <text evidence="3">The sequence shown here is derived from an EMBL/GenBank/DDBJ whole genome shotgun (WGS) entry which is preliminary data.</text>
</comment>
<evidence type="ECO:0000259" key="2">
    <source>
        <dbReference type="Pfam" id="PF12706"/>
    </source>
</evidence>
<dbReference type="Gene3D" id="3.60.15.10">
    <property type="entry name" value="Ribonuclease Z/Hydroxyacylglutathione hydrolase-like"/>
    <property type="match status" value="1"/>
</dbReference>
<dbReference type="EMBL" id="RJSG01000002">
    <property type="protein sequence ID" value="RNL78688.1"/>
    <property type="molecule type" value="Genomic_DNA"/>
</dbReference>
<keyword evidence="4" id="KW-1185">Reference proteome</keyword>
<protein>
    <submittedName>
        <fullName evidence="3">MBL fold metallo-hydrolase</fullName>
    </submittedName>
</protein>
<dbReference type="PANTHER" id="PTHR43546">
    <property type="entry name" value="UPF0173 METAL-DEPENDENT HYDROLASE MJ1163-RELATED"/>
    <property type="match status" value="1"/>
</dbReference>
<dbReference type="InterPro" id="IPR036866">
    <property type="entry name" value="RibonucZ/Hydroxyglut_hydro"/>
</dbReference>
<evidence type="ECO:0000313" key="3">
    <source>
        <dbReference type="EMBL" id="RNL78688.1"/>
    </source>
</evidence>
<reference evidence="3 4" key="1">
    <citation type="submission" date="2018-11" db="EMBL/GenBank/DDBJ databases">
        <authorList>
            <person name="Li F."/>
        </authorList>
    </citation>
    <scope>NUCLEOTIDE SEQUENCE [LARGE SCALE GENOMIC DNA]</scope>
    <source>
        <strain evidence="3 4">KIS18-7</strain>
    </source>
</reference>
<dbReference type="AlphaFoldDB" id="A0A3N0DST0"/>
<keyword evidence="1 3" id="KW-0378">Hydrolase</keyword>
<organism evidence="3 4">
    <name type="scientific">Nocardioides marmorisolisilvae</name>
    <dbReference type="NCBI Taxonomy" id="1542737"/>
    <lineage>
        <taxon>Bacteria</taxon>
        <taxon>Bacillati</taxon>
        <taxon>Actinomycetota</taxon>
        <taxon>Actinomycetes</taxon>
        <taxon>Propionibacteriales</taxon>
        <taxon>Nocardioidaceae</taxon>
        <taxon>Nocardioides</taxon>
    </lineage>
</organism>
<dbReference type="PANTHER" id="PTHR43546:SF9">
    <property type="entry name" value="L-ASCORBATE-6-PHOSPHATE LACTONASE ULAG-RELATED"/>
    <property type="match status" value="1"/>
</dbReference>
<feature type="domain" description="Metallo-beta-lactamase" evidence="2">
    <location>
        <begin position="22"/>
        <end position="223"/>
    </location>
</feature>
<dbReference type="InterPro" id="IPR001279">
    <property type="entry name" value="Metallo-B-lactamas"/>
</dbReference>
<dbReference type="InterPro" id="IPR050114">
    <property type="entry name" value="UPF0173_UPF0282_UlaG_hydrolase"/>
</dbReference>
<proteinExistence type="predicted"/>
<dbReference type="SUPFAM" id="SSF56281">
    <property type="entry name" value="Metallo-hydrolase/oxidoreductase"/>
    <property type="match status" value="1"/>
</dbReference>
<evidence type="ECO:0000313" key="4">
    <source>
        <dbReference type="Proteomes" id="UP000277094"/>
    </source>
</evidence>
<dbReference type="GO" id="GO:0016787">
    <property type="term" value="F:hydrolase activity"/>
    <property type="evidence" value="ECO:0007669"/>
    <property type="project" value="UniProtKB-KW"/>
</dbReference>